<dbReference type="SMART" id="SM00280">
    <property type="entry name" value="KAZAL"/>
    <property type="match status" value="1"/>
</dbReference>
<accession>A0A921ZMF1</accession>
<gene>
    <name evidence="4" type="ORF">O3G_MSEX011412</name>
</gene>
<feature type="compositionally biased region" description="Basic residues" evidence="1">
    <location>
        <begin position="86"/>
        <end position="104"/>
    </location>
</feature>
<comment type="caution">
    <text evidence="4">The sequence shown here is derived from an EMBL/GenBank/DDBJ whole genome shotgun (WGS) entry which is preliminary data.</text>
</comment>
<evidence type="ECO:0000313" key="4">
    <source>
        <dbReference type="EMBL" id="KAG6459512.1"/>
    </source>
</evidence>
<reference evidence="4" key="1">
    <citation type="journal article" date="2016" name="Insect Biochem. Mol. Biol.">
        <title>Multifaceted biological insights from a draft genome sequence of the tobacco hornworm moth, Manduca sexta.</title>
        <authorList>
            <person name="Kanost M.R."/>
            <person name="Arrese E.L."/>
            <person name="Cao X."/>
            <person name="Chen Y.R."/>
            <person name="Chellapilla S."/>
            <person name="Goldsmith M.R."/>
            <person name="Grosse-Wilde E."/>
            <person name="Heckel D.G."/>
            <person name="Herndon N."/>
            <person name="Jiang H."/>
            <person name="Papanicolaou A."/>
            <person name="Qu J."/>
            <person name="Soulages J.L."/>
            <person name="Vogel H."/>
            <person name="Walters J."/>
            <person name="Waterhouse R.M."/>
            <person name="Ahn S.J."/>
            <person name="Almeida F.C."/>
            <person name="An C."/>
            <person name="Aqrawi P."/>
            <person name="Bretschneider A."/>
            <person name="Bryant W.B."/>
            <person name="Bucks S."/>
            <person name="Chao H."/>
            <person name="Chevignon G."/>
            <person name="Christen J.M."/>
            <person name="Clarke D.F."/>
            <person name="Dittmer N.T."/>
            <person name="Ferguson L.C.F."/>
            <person name="Garavelou S."/>
            <person name="Gordon K.H.J."/>
            <person name="Gunaratna R.T."/>
            <person name="Han Y."/>
            <person name="Hauser F."/>
            <person name="He Y."/>
            <person name="Heidel-Fischer H."/>
            <person name="Hirsh A."/>
            <person name="Hu Y."/>
            <person name="Jiang H."/>
            <person name="Kalra D."/>
            <person name="Klinner C."/>
            <person name="Konig C."/>
            <person name="Kovar C."/>
            <person name="Kroll A.R."/>
            <person name="Kuwar S.S."/>
            <person name="Lee S.L."/>
            <person name="Lehman R."/>
            <person name="Li K."/>
            <person name="Li Z."/>
            <person name="Liang H."/>
            <person name="Lovelace S."/>
            <person name="Lu Z."/>
            <person name="Mansfield J.H."/>
            <person name="McCulloch K.J."/>
            <person name="Mathew T."/>
            <person name="Morton B."/>
            <person name="Muzny D.M."/>
            <person name="Neunemann D."/>
            <person name="Ongeri F."/>
            <person name="Pauchet Y."/>
            <person name="Pu L.L."/>
            <person name="Pyrousis I."/>
            <person name="Rao X.J."/>
            <person name="Redding A."/>
            <person name="Roesel C."/>
            <person name="Sanchez-Gracia A."/>
            <person name="Schaack S."/>
            <person name="Shukla A."/>
            <person name="Tetreau G."/>
            <person name="Wang Y."/>
            <person name="Xiong G.H."/>
            <person name="Traut W."/>
            <person name="Walsh T.K."/>
            <person name="Worley K.C."/>
            <person name="Wu D."/>
            <person name="Wu W."/>
            <person name="Wu Y.Q."/>
            <person name="Zhang X."/>
            <person name="Zou Z."/>
            <person name="Zucker H."/>
            <person name="Briscoe A.D."/>
            <person name="Burmester T."/>
            <person name="Clem R.J."/>
            <person name="Feyereisen R."/>
            <person name="Grimmelikhuijzen C.J.P."/>
            <person name="Hamodrakas S.J."/>
            <person name="Hansson B.S."/>
            <person name="Huguet E."/>
            <person name="Jermiin L.S."/>
            <person name="Lan Q."/>
            <person name="Lehman H.K."/>
            <person name="Lorenzen M."/>
            <person name="Merzendorfer H."/>
            <person name="Michalopoulos I."/>
            <person name="Morton D.B."/>
            <person name="Muthukrishnan S."/>
            <person name="Oakeshott J.G."/>
            <person name="Palmer W."/>
            <person name="Park Y."/>
            <person name="Passarelli A.L."/>
            <person name="Rozas J."/>
            <person name="Schwartz L.M."/>
            <person name="Smith W."/>
            <person name="Southgate A."/>
            <person name="Vilcinskas A."/>
            <person name="Vogt R."/>
            <person name="Wang P."/>
            <person name="Werren J."/>
            <person name="Yu X.Q."/>
            <person name="Zhou J.J."/>
            <person name="Brown S.J."/>
            <person name="Scherer S.E."/>
            <person name="Richards S."/>
            <person name="Blissard G.W."/>
        </authorList>
    </citation>
    <scope>NUCLEOTIDE SEQUENCE</scope>
</reference>
<evidence type="ECO:0000256" key="1">
    <source>
        <dbReference type="SAM" id="MobiDB-lite"/>
    </source>
</evidence>
<dbReference type="PROSITE" id="PS51465">
    <property type="entry name" value="KAZAL_2"/>
    <property type="match status" value="1"/>
</dbReference>
<dbReference type="InterPro" id="IPR002350">
    <property type="entry name" value="Kazal_dom"/>
</dbReference>
<reference evidence="4" key="2">
    <citation type="submission" date="2020-12" db="EMBL/GenBank/DDBJ databases">
        <authorList>
            <person name="Kanost M."/>
        </authorList>
    </citation>
    <scope>NUCLEOTIDE SEQUENCE</scope>
</reference>
<name>A0A921ZMF1_MANSE</name>
<dbReference type="AlphaFoldDB" id="A0A921ZMF1"/>
<sequence length="117" mass="13463">MHLSFGILVWLFSTQWSISVDAARCPSNEPVCGTDGITYKNICHLNSAKLEDEDLQVLHQGSCSISLNEIPKPRKMKLMAMQSSKSRGHGRRKKKRGKGHRIFKRPRELQNRRYHGF</sequence>
<feature type="signal peptide" evidence="2">
    <location>
        <begin position="1"/>
        <end position="22"/>
    </location>
</feature>
<feature type="region of interest" description="Disordered" evidence="1">
    <location>
        <begin position="80"/>
        <end position="117"/>
    </location>
</feature>
<dbReference type="CDD" id="cd00104">
    <property type="entry name" value="KAZAL_FS"/>
    <property type="match status" value="1"/>
</dbReference>
<dbReference type="EMBL" id="JH668624">
    <property type="protein sequence ID" value="KAG6459512.1"/>
    <property type="molecule type" value="Genomic_DNA"/>
</dbReference>
<evidence type="ECO:0000259" key="3">
    <source>
        <dbReference type="PROSITE" id="PS51465"/>
    </source>
</evidence>
<evidence type="ECO:0000313" key="5">
    <source>
        <dbReference type="Proteomes" id="UP000791440"/>
    </source>
</evidence>
<feature type="chain" id="PRO_5036858511" description="Kazal-like domain-containing protein" evidence="2">
    <location>
        <begin position="23"/>
        <end position="117"/>
    </location>
</feature>
<dbReference type="Proteomes" id="UP000791440">
    <property type="component" value="Unassembled WGS sequence"/>
</dbReference>
<protein>
    <recommendedName>
        <fullName evidence="3">Kazal-like domain-containing protein</fullName>
    </recommendedName>
</protein>
<keyword evidence="2" id="KW-0732">Signal</keyword>
<proteinExistence type="predicted"/>
<organism evidence="4 5">
    <name type="scientific">Manduca sexta</name>
    <name type="common">Tobacco hawkmoth</name>
    <name type="synonym">Tobacco hornworm</name>
    <dbReference type="NCBI Taxonomy" id="7130"/>
    <lineage>
        <taxon>Eukaryota</taxon>
        <taxon>Metazoa</taxon>
        <taxon>Ecdysozoa</taxon>
        <taxon>Arthropoda</taxon>
        <taxon>Hexapoda</taxon>
        <taxon>Insecta</taxon>
        <taxon>Pterygota</taxon>
        <taxon>Neoptera</taxon>
        <taxon>Endopterygota</taxon>
        <taxon>Lepidoptera</taxon>
        <taxon>Glossata</taxon>
        <taxon>Ditrysia</taxon>
        <taxon>Bombycoidea</taxon>
        <taxon>Sphingidae</taxon>
        <taxon>Sphinginae</taxon>
        <taxon>Sphingini</taxon>
        <taxon>Manduca</taxon>
    </lineage>
</organism>
<feature type="domain" description="Kazal-like" evidence="3">
    <location>
        <begin position="26"/>
        <end position="65"/>
    </location>
</feature>
<dbReference type="Pfam" id="PF07648">
    <property type="entry name" value="Kazal_2"/>
    <property type="match status" value="1"/>
</dbReference>
<evidence type="ECO:0000256" key="2">
    <source>
        <dbReference type="SAM" id="SignalP"/>
    </source>
</evidence>
<keyword evidence="5" id="KW-1185">Reference proteome</keyword>